<comment type="caution">
    <text evidence="1">The sequence shown here is derived from an EMBL/GenBank/DDBJ whole genome shotgun (WGS) entry which is preliminary data.</text>
</comment>
<accession>A0A3C1KI00</accession>
<evidence type="ECO:0000313" key="2">
    <source>
        <dbReference type="Proteomes" id="UP000259273"/>
    </source>
</evidence>
<protein>
    <submittedName>
        <fullName evidence="1">Shikimate kinase</fullName>
    </submittedName>
</protein>
<dbReference type="AlphaFoldDB" id="A0A3C1KI00"/>
<dbReference type="Proteomes" id="UP000259273">
    <property type="component" value="Unassembled WGS sequence"/>
</dbReference>
<dbReference type="GO" id="GO:0016301">
    <property type="term" value="F:kinase activity"/>
    <property type="evidence" value="ECO:0007669"/>
    <property type="project" value="UniProtKB-KW"/>
</dbReference>
<sequence length="94" mass="10978">CYADLLELAIPHATEIVFLNPGTETCIENARQRPWEPHKYASPAAQDANLAMLIAWIRDYEQRVDEFSYTAHRRLFDGFQRRKRELQSNARQTG</sequence>
<name>A0A3C1KI00_9GAMM</name>
<organism evidence="1 2">
    <name type="scientific">Haliea salexigens</name>
    <dbReference type="NCBI Taxonomy" id="287487"/>
    <lineage>
        <taxon>Bacteria</taxon>
        <taxon>Pseudomonadati</taxon>
        <taxon>Pseudomonadota</taxon>
        <taxon>Gammaproteobacteria</taxon>
        <taxon>Cellvibrionales</taxon>
        <taxon>Halieaceae</taxon>
        <taxon>Haliea</taxon>
    </lineage>
</organism>
<keyword evidence="1" id="KW-0418">Kinase</keyword>
<reference evidence="1 2" key="1">
    <citation type="journal article" date="2018" name="Nat. Biotechnol.">
        <title>A standardized bacterial taxonomy based on genome phylogeny substantially revises the tree of life.</title>
        <authorList>
            <person name="Parks D.H."/>
            <person name="Chuvochina M."/>
            <person name="Waite D.W."/>
            <person name="Rinke C."/>
            <person name="Skarshewski A."/>
            <person name="Chaumeil P.A."/>
            <person name="Hugenholtz P."/>
        </authorList>
    </citation>
    <scope>NUCLEOTIDE SEQUENCE [LARGE SCALE GENOMIC DNA]</scope>
    <source>
        <strain evidence="1">UBA9158</strain>
    </source>
</reference>
<dbReference type="STRING" id="1121937.GCA_000423125_00275"/>
<evidence type="ECO:0000313" key="1">
    <source>
        <dbReference type="EMBL" id="HAN26340.1"/>
    </source>
</evidence>
<feature type="non-terminal residue" evidence="1">
    <location>
        <position position="1"/>
    </location>
</feature>
<dbReference type="EMBL" id="DMND01000022">
    <property type="protein sequence ID" value="HAN26340.1"/>
    <property type="molecule type" value="Genomic_DNA"/>
</dbReference>
<keyword evidence="1" id="KW-0808">Transferase</keyword>
<gene>
    <name evidence="1" type="ORF">DCP75_01125</name>
</gene>
<proteinExistence type="predicted"/>